<dbReference type="HOGENOM" id="CLU_080400_1_2_5"/>
<keyword evidence="9" id="KW-0961">Cell wall biogenesis/degradation</keyword>
<evidence type="ECO:0000256" key="8">
    <source>
        <dbReference type="ARBA" id="ARBA00023049"/>
    </source>
</evidence>
<evidence type="ECO:0000313" key="12">
    <source>
        <dbReference type="EMBL" id="ACG79075.1"/>
    </source>
</evidence>
<comment type="cofactor">
    <cofactor evidence="1">
        <name>Zn(2+)</name>
        <dbReference type="ChEBI" id="CHEBI:29105"/>
    </cofactor>
</comment>
<name>B4RHN4_PHEZH</name>
<dbReference type="STRING" id="450851.PHZ_c2666"/>
<dbReference type="GO" id="GO:0006508">
    <property type="term" value="P:proteolysis"/>
    <property type="evidence" value="ECO:0007669"/>
    <property type="project" value="UniProtKB-KW"/>
</dbReference>
<evidence type="ECO:0000256" key="6">
    <source>
        <dbReference type="ARBA" id="ARBA00022801"/>
    </source>
</evidence>
<evidence type="ECO:0000256" key="5">
    <source>
        <dbReference type="ARBA" id="ARBA00022729"/>
    </source>
</evidence>
<dbReference type="KEGG" id="pzu:PHZ_c2666"/>
<evidence type="ECO:0000256" key="1">
    <source>
        <dbReference type="ARBA" id="ARBA00001947"/>
    </source>
</evidence>
<keyword evidence="3" id="KW-0645">Protease</keyword>
<dbReference type="GO" id="GO:0046872">
    <property type="term" value="F:metal ion binding"/>
    <property type="evidence" value="ECO:0007669"/>
    <property type="project" value="UniProtKB-KW"/>
</dbReference>
<dbReference type="PANTHER" id="PTHR37425">
    <property type="match status" value="1"/>
</dbReference>
<accession>B4RHN4</accession>
<evidence type="ECO:0000256" key="9">
    <source>
        <dbReference type="ARBA" id="ARBA00023316"/>
    </source>
</evidence>
<protein>
    <recommendedName>
        <fullName evidence="11">Murein endopeptidase K</fullName>
    </recommendedName>
</protein>
<evidence type="ECO:0000256" key="11">
    <source>
        <dbReference type="ARBA" id="ARBA00093666"/>
    </source>
</evidence>
<evidence type="ECO:0000313" key="13">
    <source>
        <dbReference type="Proteomes" id="UP000001868"/>
    </source>
</evidence>
<dbReference type="PANTHER" id="PTHR37425:SF1">
    <property type="entry name" value="OUTER MEMBRANE PROTEIN"/>
    <property type="match status" value="1"/>
</dbReference>
<keyword evidence="4" id="KW-0479">Metal-binding</keyword>
<dbReference type="RefSeq" id="WP_012523213.1">
    <property type="nucleotide sequence ID" value="NC_011144.1"/>
</dbReference>
<keyword evidence="5" id="KW-0732">Signal</keyword>
<dbReference type="AlphaFoldDB" id="B4RHN4"/>
<dbReference type="GO" id="GO:0071555">
    <property type="term" value="P:cell wall organization"/>
    <property type="evidence" value="ECO:0007669"/>
    <property type="project" value="UniProtKB-KW"/>
</dbReference>
<dbReference type="CDD" id="cd14844">
    <property type="entry name" value="Zn-DD-carboxypeptidase_like"/>
    <property type="match status" value="1"/>
</dbReference>
<keyword evidence="13" id="KW-1185">Reference proteome</keyword>
<evidence type="ECO:0000256" key="3">
    <source>
        <dbReference type="ARBA" id="ARBA00022670"/>
    </source>
</evidence>
<gene>
    <name evidence="12" type="ordered locus">PHZ_c2666</name>
</gene>
<dbReference type="OrthoDB" id="9782994at2"/>
<keyword evidence="8" id="KW-0482">Metalloprotease</keyword>
<keyword evidence="6" id="KW-0378">Hydrolase</keyword>
<evidence type="ECO:0000256" key="7">
    <source>
        <dbReference type="ARBA" id="ARBA00022833"/>
    </source>
</evidence>
<dbReference type="Proteomes" id="UP000001868">
    <property type="component" value="Chromosome"/>
</dbReference>
<evidence type="ECO:0000256" key="4">
    <source>
        <dbReference type="ARBA" id="ARBA00022723"/>
    </source>
</evidence>
<dbReference type="InterPro" id="IPR010275">
    <property type="entry name" value="MepK"/>
</dbReference>
<dbReference type="eggNOG" id="COG3108">
    <property type="taxonomic scope" value="Bacteria"/>
</dbReference>
<dbReference type="InterPro" id="IPR009045">
    <property type="entry name" value="Zn_M74/Hedgehog-like"/>
</dbReference>
<evidence type="ECO:0000256" key="2">
    <source>
        <dbReference type="ARBA" id="ARBA00004776"/>
    </source>
</evidence>
<organism evidence="12 13">
    <name type="scientific">Phenylobacterium zucineum (strain HLK1)</name>
    <dbReference type="NCBI Taxonomy" id="450851"/>
    <lineage>
        <taxon>Bacteria</taxon>
        <taxon>Pseudomonadati</taxon>
        <taxon>Pseudomonadota</taxon>
        <taxon>Alphaproteobacteria</taxon>
        <taxon>Caulobacterales</taxon>
        <taxon>Caulobacteraceae</taxon>
        <taxon>Phenylobacterium</taxon>
    </lineage>
</organism>
<reference evidence="12 13" key="1">
    <citation type="journal article" date="2008" name="BMC Genomics">
        <title>Complete genome of Phenylobacterium zucineum - a novel facultative intracellular bacterium isolated from human erythroleukemia cell line K562.</title>
        <authorList>
            <person name="Luo Y."/>
            <person name="Xu X."/>
            <person name="Ding Z."/>
            <person name="Liu Z."/>
            <person name="Zhang B."/>
            <person name="Yan Z."/>
            <person name="Sun J."/>
            <person name="Hu S."/>
            <person name="Hu X."/>
        </authorList>
    </citation>
    <scope>NUCLEOTIDE SEQUENCE [LARGE SCALE GENOMIC DNA]</scope>
    <source>
        <strain evidence="12 13">HLK1</strain>
    </source>
</reference>
<keyword evidence="7" id="KW-0862">Zinc</keyword>
<dbReference type="Gene3D" id="3.30.1380.10">
    <property type="match status" value="1"/>
</dbReference>
<sequence length="188" mass="20449">MPTLVRPSLRRRDALAIGGAFGLSSFLVPAFAHALPTDAPRRAVLKNLHTGDAFNDVYFENGRYLPDALAEAQKVLRDWRTGEETFMDPGLYDALHAISNKLETRAPFQIISGYRSPKTNAMLHAKSKGVASKSQHTLGKAVDVRMNGVELAHLHKAALAVGAGGVGYYPVSGFVHVDTGRVRQWRGS</sequence>
<evidence type="ECO:0000256" key="10">
    <source>
        <dbReference type="ARBA" id="ARBA00093448"/>
    </source>
</evidence>
<comment type="pathway">
    <text evidence="2">Cell wall biogenesis; cell wall polysaccharide biosynthesis.</text>
</comment>
<dbReference type="GO" id="GO:0008237">
    <property type="term" value="F:metallopeptidase activity"/>
    <property type="evidence" value="ECO:0007669"/>
    <property type="project" value="UniProtKB-KW"/>
</dbReference>
<proteinExistence type="inferred from homology"/>
<comment type="similarity">
    <text evidence="10">Belongs to the peptidase M15 family.</text>
</comment>
<dbReference type="EMBL" id="CP000747">
    <property type="protein sequence ID" value="ACG79075.1"/>
    <property type="molecule type" value="Genomic_DNA"/>
</dbReference>
<dbReference type="SUPFAM" id="SSF55166">
    <property type="entry name" value="Hedgehog/DD-peptidase"/>
    <property type="match status" value="1"/>
</dbReference>
<dbReference type="Pfam" id="PF05951">
    <property type="entry name" value="Peptidase_M15_2"/>
    <property type="match status" value="1"/>
</dbReference>